<reference evidence="5 6" key="1">
    <citation type="submission" date="2018-01" db="EMBL/GenBank/DDBJ databases">
        <authorList>
            <person name="Gaut B.S."/>
            <person name="Morton B.R."/>
            <person name="Clegg M.T."/>
            <person name="Duvall M.R."/>
        </authorList>
    </citation>
    <scope>NUCLEOTIDE SEQUENCE [LARGE SCALE GENOMIC DNA]</scope>
    <source>
        <strain evidence="5">Cupriavidus taiwanensis cmp 52</strain>
    </source>
</reference>
<dbReference type="PANTHER" id="PTHR43669:SF3">
    <property type="entry name" value="ALCOHOL DEHYDROGENASE, PUTATIVE (AFU_ORTHOLOGUE AFUA_3G03445)-RELATED"/>
    <property type="match status" value="1"/>
</dbReference>
<dbReference type="FunFam" id="3.40.50.720:FF:000084">
    <property type="entry name" value="Short-chain dehydrogenase reductase"/>
    <property type="match status" value="1"/>
</dbReference>
<gene>
    <name evidence="5" type="ORF">CBM2634_A80030</name>
</gene>
<keyword evidence="2 5" id="KW-0560">Oxidoreductase</keyword>
<protein>
    <submittedName>
        <fullName evidence="5">Putative Short-chain dehydrogenase/reductase</fullName>
        <ecNumber evidence="5">1.1.1.-</ecNumber>
    </submittedName>
</protein>
<dbReference type="Gene3D" id="3.40.50.720">
    <property type="entry name" value="NAD(P)-binding Rossmann-like Domain"/>
    <property type="match status" value="1"/>
</dbReference>
<evidence type="ECO:0000256" key="2">
    <source>
        <dbReference type="ARBA" id="ARBA00023002"/>
    </source>
</evidence>
<evidence type="ECO:0000313" key="5">
    <source>
        <dbReference type="EMBL" id="SPR99098.1"/>
    </source>
</evidence>
<dbReference type="Pfam" id="PF00106">
    <property type="entry name" value="adh_short"/>
    <property type="match status" value="1"/>
</dbReference>
<dbReference type="PRINTS" id="PR00081">
    <property type="entry name" value="GDHRDH"/>
</dbReference>
<sequence>MSDALSESPSTTHHPIAKEATMQTSLPPRPAAHPDTAVPLLDRTYLVSGAGRGLGAAICRTLSAAGAAVIVADIDDKLAHDSAGGLTEAGAQAWPLHLDVSDPASVRAAFESLRARGGRLDGIVNNAAIDITLPVDEVDAETWRKVLMVNLYGPYLMAHAAVPVLKAQGGGHIVNIASTASKRAWPNASAYHATKWGLLGFSHALHAELRPHGIKVSAIVAGGMRTPFLLDRFPDIDQGNLQDPANVANAVRFVLTQPEETVIPEVMVLPMKETSWP</sequence>
<accession>A0A375J1N1</accession>
<dbReference type="InterPro" id="IPR036291">
    <property type="entry name" value="NAD(P)-bd_dom_sf"/>
</dbReference>
<dbReference type="SUPFAM" id="SSF51735">
    <property type="entry name" value="NAD(P)-binding Rossmann-fold domains"/>
    <property type="match status" value="1"/>
</dbReference>
<name>A0A375J1N1_9BURK</name>
<dbReference type="AlphaFoldDB" id="A0A375J1N1"/>
<evidence type="ECO:0000256" key="3">
    <source>
        <dbReference type="RuleBase" id="RU000363"/>
    </source>
</evidence>
<dbReference type="PRINTS" id="PR00080">
    <property type="entry name" value="SDRFAMILY"/>
</dbReference>
<dbReference type="InterPro" id="IPR002347">
    <property type="entry name" value="SDR_fam"/>
</dbReference>
<dbReference type="Proteomes" id="UP000256805">
    <property type="component" value="Unassembled WGS sequence"/>
</dbReference>
<feature type="region of interest" description="Disordered" evidence="4">
    <location>
        <begin position="1"/>
        <end position="35"/>
    </location>
</feature>
<evidence type="ECO:0000256" key="4">
    <source>
        <dbReference type="SAM" id="MobiDB-lite"/>
    </source>
</evidence>
<dbReference type="CDD" id="cd05233">
    <property type="entry name" value="SDR_c"/>
    <property type="match status" value="1"/>
</dbReference>
<dbReference type="EC" id="1.1.1.-" evidence="5"/>
<comment type="similarity">
    <text evidence="1 3">Belongs to the short-chain dehydrogenases/reductases (SDR) family.</text>
</comment>
<dbReference type="PANTHER" id="PTHR43669">
    <property type="entry name" value="5-KETO-D-GLUCONATE 5-REDUCTASE"/>
    <property type="match status" value="1"/>
</dbReference>
<proteinExistence type="inferred from homology"/>
<evidence type="ECO:0000256" key="1">
    <source>
        <dbReference type="ARBA" id="ARBA00006484"/>
    </source>
</evidence>
<organism evidence="5 6">
    <name type="scientific">Cupriavidus taiwanensis</name>
    <dbReference type="NCBI Taxonomy" id="164546"/>
    <lineage>
        <taxon>Bacteria</taxon>
        <taxon>Pseudomonadati</taxon>
        <taxon>Pseudomonadota</taxon>
        <taxon>Betaproteobacteria</taxon>
        <taxon>Burkholderiales</taxon>
        <taxon>Burkholderiaceae</taxon>
        <taxon>Cupriavidus</taxon>
    </lineage>
</organism>
<dbReference type="EMBL" id="OVTA01000030">
    <property type="protein sequence ID" value="SPR99098.1"/>
    <property type="molecule type" value="Genomic_DNA"/>
</dbReference>
<dbReference type="GO" id="GO:0016491">
    <property type="term" value="F:oxidoreductase activity"/>
    <property type="evidence" value="ECO:0007669"/>
    <property type="project" value="UniProtKB-KW"/>
</dbReference>
<evidence type="ECO:0000313" key="6">
    <source>
        <dbReference type="Proteomes" id="UP000256805"/>
    </source>
</evidence>
<feature type="compositionally biased region" description="Polar residues" evidence="4">
    <location>
        <begin position="1"/>
        <end position="13"/>
    </location>
</feature>